<protein>
    <submittedName>
        <fullName evidence="1">Uncharacterized protein</fullName>
    </submittedName>
</protein>
<dbReference type="RefSeq" id="WP_044776927.1">
    <property type="nucleotide sequence ID" value="NZ_CEDY01000073.1"/>
</dbReference>
<accession>A0A116LWS5</accession>
<dbReference type="EMBL" id="FIHA01000069">
    <property type="protein sequence ID" value="CYV15364.1"/>
    <property type="molecule type" value="Genomic_DNA"/>
</dbReference>
<dbReference type="AlphaFoldDB" id="A0A116LWS5"/>
<sequence length="95" mass="10340">MQLSKCSITGNLVGVATATDFQSKSVVGIQLDLGRRNDSGKFVIDTVKILGGKQSDFINYLDEVVELQLEDVTISTYTRANQAFLSIKAQKATIL</sequence>
<gene>
    <name evidence="1" type="ORF">ERS132414_02258</name>
</gene>
<organism evidence="1 2">
    <name type="scientific">Streptococcus suis</name>
    <dbReference type="NCBI Taxonomy" id="1307"/>
    <lineage>
        <taxon>Bacteria</taxon>
        <taxon>Bacillati</taxon>
        <taxon>Bacillota</taxon>
        <taxon>Bacilli</taxon>
        <taxon>Lactobacillales</taxon>
        <taxon>Streptococcaceae</taxon>
        <taxon>Streptococcus</taxon>
    </lineage>
</organism>
<evidence type="ECO:0000313" key="1">
    <source>
        <dbReference type="EMBL" id="CYV15364.1"/>
    </source>
</evidence>
<proteinExistence type="predicted"/>
<reference evidence="1 2" key="1">
    <citation type="submission" date="2016-02" db="EMBL/GenBank/DDBJ databases">
        <authorList>
            <consortium name="Pathogen Informatics"/>
        </authorList>
    </citation>
    <scope>NUCLEOTIDE SEQUENCE [LARGE SCALE GENOMIC DNA]</scope>
    <source>
        <strain evidence="1 2">LSS52</strain>
    </source>
</reference>
<name>A0A116LWS5_STRSU</name>
<evidence type="ECO:0000313" key="2">
    <source>
        <dbReference type="Proteomes" id="UP000072794"/>
    </source>
</evidence>
<dbReference type="Proteomes" id="UP000072794">
    <property type="component" value="Unassembled WGS sequence"/>
</dbReference>